<dbReference type="InterPro" id="IPR000863">
    <property type="entry name" value="Sulfotransferase_dom"/>
</dbReference>
<dbReference type="InParanoid" id="A0A7M7P4T8"/>
<dbReference type="KEGG" id="spu:115925919"/>
<dbReference type="GO" id="GO:0006044">
    <property type="term" value="P:N-acetylglucosamine metabolic process"/>
    <property type="evidence" value="ECO:0000318"/>
    <property type="project" value="GO_Central"/>
</dbReference>
<reference evidence="4" key="1">
    <citation type="submission" date="2015-02" db="EMBL/GenBank/DDBJ databases">
        <title>Genome sequencing for Strongylocentrotus purpuratus.</title>
        <authorList>
            <person name="Murali S."/>
            <person name="Liu Y."/>
            <person name="Vee V."/>
            <person name="English A."/>
            <person name="Wang M."/>
            <person name="Skinner E."/>
            <person name="Han Y."/>
            <person name="Muzny D.M."/>
            <person name="Worley K.C."/>
            <person name="Gibbs R.A."/>
        </authorList>
    </citation>
    <scope>NUCLEOTIDE SEQUENCE</scope>
</reference>
<dbReference type="EnsemblMetazoa" id="XM_030989959">
    <property type="protein sequence ID" value="XP_030845819"/>
    <property type="gene ID" value="LOC115925919"/>
</dbReference>
<evidence type="ECO:0000313" key="4">
    <source>
        <dbReference type="Proteomes" id="UP000007110"/>
    </source>
</evidence>
<dbReference type="OrthoDB" id="6138663at2759"/>
<dbReference type="AlphaFoldDB" id="A0A7M7P4T8"/>
<feature type="domain" description="Sulfotransferase" evidence="2">
    <location>
        <begin position="76"/>
        <end position="377"/>
    </location>
</feature>
<dbReference type="PANTHER" id="PTHR10704">
    <property type="entry name" value="CARBOHYDRATE SULFOTRANSFERASE"/>
    <property type="match status" value="1"/>
</dbReference>
<name>A0A7M7P4T8_STRPU</name>
<evidence type="ECO:0000256" key="1">
    <source>
        <dbReference type="SAM" id="Phobius"/>
    </source>
</evidence>
<dbReference type="PROSITE" id="PS51257">
    <property type="entry name" value="PROKAR_LIPOPROTEIN"/>
    <property type="match status" value="1"/>
</dbReference>
<dbReference type="SUPFAM" id="SSF52540">
    <property type="entry name" value="P-loop containing nucleoside triphosphate hydrolases"/>
    <property type="match status" value="1"/>
</dbReference>
<dbReference type="Gene3D" id="3.40.50.300">
    <property type="entry name" value="P-loop containing nucleotide triphosphate hydrolases"/>
    <property type="match status" value="1"/>
</dbReference>
<dbReference type="InterPro" id="IPR051135">
    <property type="entry name" value="Gal/GlcNAc/GalNAc_ST"/>
</dbReference>
<accession>A0A7M7P4T8</accession>
<dbReference type="GeneID" id="115925919"/>
<protein>
    <recommendedName>
        <fullName evidence="2">Sulfotransferase domain-containing protein</fullName>
    </recommendedName>
</protein>
<organism evidence="3 4">
    <name type="scientific">Strongylocentrotus purpuratus</name>
    <name type="common">Purple sea urchin</name>
    <dbReference type="NCBI Taxonomy" id="7668"/>
    <lineage>
        <taxon>Eukaryota</taxon>
        <taxon>Metazoa</taxon>
        <taxon>Echinodermata</taxon>
        <taxon>Eleutherozoa</taxon>
        <taxon>Echinozoa</taxon>
        <taxon>Echinoidea</taxon>
        <taxon>Euechinoidea</taxon>
        <taxon>Echinacea</taxon>
        <taxon>Camarodonta</taxon>
        <taxon>Echinidea</taxon>
        <taxon>Strongylocentrotidae</taxon>
        <taxon>Strongylocentrotus</taxon>
    </lineage>
</organism>
<evidence type="ECO:0000313" key="3">
    <source>
        <dbReference type="EnsemblMetazoa" id="XP_030845819"/>
    </source>
</evidence>
<dbReference type="FunFam" id="3.40.50.300:FF:002285">
    <property type="entry name" value="Uncharacterized protein"/>
    <property type="match status" value="1"/>
</dbReference>
<dbReference type="GO" id="GO:0001517">
    <property type="term" value="F:N-acetylglucosamine 6-O-sulfotransferase activity"/>
    <property type="evidence" value="ECO:0000318"/>
    <property type="project" value="GO_Central"/>
</dbReference>
<keyword evidence="1" id="KW-0812">Transmembrane</keyword>
<keyword evidence="1" id="KW-1133">Transmembrane helix</keyword>
<dbReference type="Proteomes" id="UP000007110">
    <property type="component" value="Unassembled WGS sequence"/>
</dbReference>
<dbReference type="Pfam" id="PF00685">
    <property type="entry name" value="Sulfotransfer_1"/>
    <property type="match status" value="1"/>
</dbReference>
<feature type="transmembrane region" description="Helical" evidence="1">
    <location>
        <begin position="21"/>
        <end position="42"/>
    </location>
</feature>
<reference evidence="3" key="2">
    <citation type="submission" date="2021-01" db="UniProtKB">
        <authorList>
            <consortium name="EnsemblMetazoa"/>
        </authorList>
    </citation>
    <scope>IDENTIFICATION</scope>
</reference>
<dbReference type="PANTHER" id="PTHR10704:SF44">
    <property type="entry name" value="LD35051P-RELATED"/>
    <property type="match status" value="1"/>
</dbReference>
<dbReference type="RefSeq" id="XP_030845819.1">
    <property type="nucleotide sequence ID" value="XM_030989959.1"/>
</dbReference>
<keyword evidence="4" id="KW-1185">Reference proteome</keyword>
<evidence type="ECO:0000259" key="2">
    <source>
        <dbReference type="Pfam" id="PF00685"/>
    </source>
</evidence>
<dbReference type="OMA" id="MCISKAN"/>
<dbReference type="InterPro" id="IPR027417">
    <property type="entry name" value="P-loop_NTPase"/>
</dbReference>
<sequence>MQMFSRQLTSALADKRRHIGRFSLTVLALSACILFGIHLQYWTNLSTVKENAVFKAITGTSDVRKSAKVDESPPFIILMTQWRFGSTALGELFNQNQELFYIFESLFPTVTLRKLKNVTQNTPESKEIARDILRGFAKCNFKTDYVNILSHWSGSAPGHNRGLCLNSPSCRMHSASALGDFCTEFKGRLATKIIHADLDLLKPLVVEDGINLKIIHLVRDPRGAASSRINYLNFNNPRNVAKARPFFPNLGRLKPLGLLDDIPEYMLPIQEINDNNPTVRGLCQWIRENTKRSSDPLPPWLQGRYHLVFYEDFAKAPLTEANKIYNFIGMPLNPELKKFVHDMTHSNSSDTSLFSTSKDEHKTTNKWMKYLTVMEERQIIKECLDVLQLLGYEPNRTWILPES</sequence>
<proteinExistence type="predicted"/>
<dbReference type="GO" id="GO:0006790">
    <property type="term" value="P:sulfur compound metabolic process"/>
    <property type="evidence" value="ECO:0000318"/>
    <property type="project" value="GO_Central"/>
</dbReference>
<keyword evidence="1" id="KW-0472">Membrane</keyword>